<keyword evidence="1" id="KW-0472">Membrane</keyword>
<organism evidence="2 3">
    <name type="scientific">Pelosinus propionicus DSM 13327</name>
    <dbReference type="NCBI Taxonomy" id="1123291"/>
    <lineage>
        <taxon>Bacteria</taxon>
        <taxon>Bacillati</taxon>
        <taxon>Bacillota</taxon>
        <taxon>Negativicutes</taxon>
        <taxon>Selenomonadales</taxon>
        <taxon>Sporomusaceae</taxon>
        <taxon>Pelosinus</taxon>
    </lineage>
</organism>
<dbReference type="AlphaFoldDB" id="A0A1I4PTA2"/>
<reference evidence="3" key="1">
    <citation type="submission" date="2016-10" db="EMBL/GenBank/DDBJ databases">
        <authorList>
            <person name="Varghese N."/>
            <person name="Submissions S."/>
        </authorList>
    </citation>
    <scope>NUCLEOTIDE SEQUENCE [LARGE SCALE GENOMIC DNA]</scope>
    <source>
        <strain evidence="3">DSM 13327</strain>
    </source>
</reference>
<dbReference type="EMBL" id="FOTS01000072">
    <property type="protein sequence ID" value="SFM30988.1"/>
    <property type="molecule type" value="Genomic_DNA"/>
</dbReference>
<gene>
    <name evidence="2" type="ORF">SAMN04490355_107219</name>
</gene>
<dbReference type="Proteomes" id="UP000199520">
    <property type="component" value="Unassembled WGS sequence"/>
</dbReference>
<evidence type="ECO:0008006" key="4">
    <source>
        <dbReference type="Google" id="ProtNLM"/>
    </source>
</evidence>
<dbReference type="STRING" id="1123291.SAMN04490355_107219"/>
<protein>
    <recommendedName>
        <fullName evidence="4">Transmembrane protein</fullName>
    </recommendedName>
</protein>
<accession>A0A1I4PTA2</accession>
<keyword evidence="3" id="KW-1185">Reference proteome</keyword>
<sequence>MVDWWGMEQKRLTNQFWKFGRGFGDGLFLDFLKALATERRIFFNKKIFRFFLLYNDMLCYVLYQDAILCSLLVVLTLN</sequence>
<proteinExistence type="predicted"/>
<keyword evidence="1" id="KW-0812">Transmembrane</keyword>
<evidence type="ECO:0000256" key="1">
    <source>
        <dbReference type="SAM" id="Phobius"/>
    </source>
</evidence>
<keyword evidence="1" id="KW-1133">Transmembrane helix</keyword>
<evidence type="ECO:0000313" key="2">
    <source>
        <dbReference type="EMBL" id="SFM30988.1"/>
    </source>
</evidence>
<name>A0A1I4PTA2_9FIRM</name>
<evidence type="ECO:0000313" key="3">
    <source>
        <dbReference type="Proteomes" id="UP000199520"/>
    </source>
</evidence>
<feature type="transmembrane region" description="Helical" evidence="1">
    <location>
        <begin position="57"/>
        <end position="77"/>
    </location>
</feature>